<comment type="subcellular location">
    <subcellularLocation>
        <location evidence="2 8">Cell outer membrane</location>
        <topology evidence="2 8">Lipid-anchor</topology>
    </subcellularLocation>
</comment>
<dbReference type="HOGENOM" id="CLU_176811_0_0_12"/>
<dbReference type="GO" id="GO:0009279">
    <property type="term" value="C:cell outer membrane"/>
    <property type="evidence" value="ECO:0007669"/>
    <property type="project" value="UniProtKB-SubCell"/>
</dbReference>
<dbReference type="EMBL" id="CP004300">
    <property type="protein sequence ID" value="AHH07079.1"/>
    <property type="molecule type" value="Genomic_DNA"/>
</dbReference>
<evidence type="ECO:0000256" key="1">
    <source>
        <dbReference type="ARBA" id="ARBA00003932"/>
    </source>
</evidence>
<keyword evidence="4 8" id="KW-0472">Membrane</keyword>
<evidence type="ECO:0000256" key="7">
    <source>
        <dbReference type="ARBA" id="ARBA00023288"/>
    </source>
</evidence>
<dbReference type="Pfam" id="PF00921">
    <property type="entry name" value="Lipoprotein_2"/>
    <property type="match status" value="1"/>
</dbReference>
<evidence type="ECO:0000313" key="9">
    <source>
        <dbReference type="EMBL" id="AHH07079.1"/>
    </source>
</evidence>
<keyword evidence="9" id="KW-0614">Plasmid</keyword>
<sequence>MLKSIINSKESDATTGVTANADVNTSALAFAKGGDADKLAKEVAKAAAAANNVKGGEKEVQGVGVIAANKLLGALEEIIKKTIKNVLEKAKEKIDEARESKTAIQ</sequence>
<keyword evidence="6 8" id="KW-0998">Cell outer membrane</keyword>
<gene>
    <name evidence="9" type="ORF">BCD_1013</name>
</gene>
<dbReference type="SUPFAM" id="SSF74748">
    <property type="entry name" value="Variable surface antigen VlsE"/>
    <property type="match status" value="1"/>
</dbReference>
<organism evidence="9">
    <name type="scientific">Borrelia crocidurae DOU</name>
    <dbReference type="NCBI Taxonomy" id="1293575"/>
    <lineage>
        <taxon>Bacteria</taxon>
        <taxon>Pseudomonadati</taxon>
        <taxon>Spirochaetota</taxon>
        <taxon>Spirochaetia</taxon>
        <taxon>Spirochaetales</taxon>
        <taxon>Borreliaceae</taxon>
        <taxon>Borrelia</taxon>
    </lineage>
</organism>
<dbReference type="AlphaFoldDB" id="W5SIV6"/>
<geneLocation type="plasmid" evidence="9">
    <name>unnamed</name>
</geneLocation>
<evidence type="ECO:0000256" key="3">
    <source>
        <dbReference type="ARBA" id="ARBA00022729"/>
    </source>
</evidence>
<keyword evidence="5 8" id="KW-0564">Palmitate</keyword>
<proteinExistence type="predicted"/>
<evidence type="ECO:0000256" key="4">
    <source>
        <dbReference type="ARBA" id="ARBA00023136"/>
    </source>
</evidence>
<evidence type="ECO:0000256" key="6">
    <source>
        <dbReference type="ARBA" id="ARBA00023237"/>
    </source>
</evidence>
<name>W5SIV6_9SPIR</name>
<keyword evidence="3" id="KW-0732">Signal</keyword>
<dbReference type="InterPro" id="IPR000680">
    <property type="entry name" value="Borrelia_lipo"/>
</dbReference>
<protein>
    <recommendedName>
        <fullName evidence="8">Variable large protein</fullName>
    </recommendedName>
</protein>
<reference evidence="9" key="1">
    <citation type="submission" date="2013-02" db="EMBL/GenBank/DDBJ databases">
        <title>Comparative genomics of Borrelia species.</title>
        <authorList>
            <person name="Schwan T.G."/>
            <person name="Raffel S.J."/>
            <person name="Porcella S.F."/>
        </authorList>
    </citation>
    <scope>NUCLEOTIDE SEQUENCE</scope>
    <source>
        <strain evidence="9">DOU</strain>
        <plasmid evidence="9">unnamed</plasmid>
    </source>
</reference>
<accession>W5SIV6</accession>
<evidence type="ECO:0000256" key="8">
    <source>
        <dbReference type="RuleBase" id="RU363105"/>
    </source>
</evidence>
<evidence type="ECO:0000256" key="2">
    <source>
        <dbReference type="ARBA" id="ARBA00004459"/>
    </source>
</evidence>
<keyword evidence="7 8" id="KW-0449">Lipoprotein</keyword>
<comment type="function">
    <text evidence="1 8">The Vlp and Vsp proteins are antigenically distinct proteins, only one vlp or vsp gene is transcriptionally active at any one time. Switching between these genes is a mechanism of host immune response evasion.</text>
</comment>
<evidence type="ECO:0000256" key="5">
    <source>
        <dbReference type="ARBA" id="ARBA00023139"/>
    </source>
</evidence>